<comment type="caution">
    <text evidence="1">The sequence shown here is derived from an EMBL/GenBank/DDBJ whole genome shotgun (WGS) entry which is preliminary data.</text>
</comment>
<name>A0AAD5QKE2_PARTN</name>
<gene>
    <name evidence="1" type="ORF">KIN20_012590</name>
</gene>
<organism evidence="1 2">
    <name type="scientific">Parelaphostrongylus tenuis</name>
    <name type="common">Meningeal worm</name>
    <dbReference type="NCBI Taxonomy" id="148309"/>
    <lineage>
        <taxon>Eukaryota</taxon>
        <taxon>Metazoa</taxon>
        <taxon>Ecdysozoa</taxon>
        <taxon>Nematoda</taxon>
        <taxon>Chromadorea</taxon>
        <taxon>Rhabditida</taxon>
        <taxon>Rhabditina</taxon>
        <taxon>Rhabditomorpha</taxon>
        <taxon>Strongyloidea</taxon>
        <taxon>Metastrongylidae</taxon>
        <taxon>Parelaphostrongylus</taxon>
    </lineage>
</organism>
<dbReference type="Proteomes" id="UP001196413">
    <property type="component" value="Unassembled WGS sequence"/>
</dbReference>
<evidence type="ECO:0000313" key="1">
    <source>
        <dbReference type="EMBL" id="KAJ1355258.1"/>
    </source>
</evidence>
<reference evidence="1" key="1">
    <citation type="submission" date="2021-06" db="EMBL/GenBank/DDBJ databases">
        <title>Parelaphostrongylus tenuis whole genome reference sequence.</title>
        <authorList>
            <person name="Garwood T.J."/>
            <person name="Larsen P.A."/>
            <person name="Fountain-Jones N.M."/>
            <person name="Garbe J.R."/>
            <person name="Macchietto M.G."/>
            <person name="Kania S.A."/>
            <person name="Gerhold R.W."/>
            <person name="Richards J.E."/>
            <person name="Wolf T.M."/>
        </authorList>
    </citation>
    <scope>NUCLEOTIDE SEQUENCE</scope>
    <source>
        <strain evidence="1">MNPRO001-30</strain>
        <tissue evidence="1">Meninges</tissue>
    </source>
</reference>
<keyword evidence="2" id="KW-1185">Reference proteome</keyword>
<evidence type="ECO:0000313" key="2">
    <source>
        <dbReference type="Proteomes" id="UP001196413"/>
    </source>
</evidence>
<sequence>MGSARRLFWQNFSMISNSTIAMWQRKKRHSATPIVFSRHFYHLYFSSSCFEQRSVRIYILQRNTADMFDLILHCLHQQLIGEAK</sequence>
<protein>
    <submittedName>
        <fullName evidence="1">Uncharacterized protein</fullName>
    </submittedName>
</protein>
<accession>A0AAD5QKE2</accession>
<proteinExistence type="predicted"/>
<dbReference type="EMBL" id="JAHQIW010002403">
    <property type="protein sequence ID" value="KAJ1355258.1"/>
    <property type="molecule type" value="Genomic_DNA"/>
</dbReference>
<dbReference type="AlphaFoldDB" id="A0AAD5QKE2"/>